<evidence type="ECO:0000256" key="6">
    <source>
        <dbReference type="ARBA" id="ARBA00023157"/>
    </source>
</evidence>
<dbReference type="InterPro" id="IPR036249">
    <property type="entry name" value="Thioredoxin-like_sf"/>
</dbReference>
<keyword evidence="14" id="KW-1185">Reference proteome</keyword>
<dbReference type="PROSITE" id="PS01357">
    <property type="entry name" value="ZF_ZZ_1"/>
    <property type="match status" value="1"/>
</dbReference>
<feature type="compositionally biased region" description="Polar residues" evidence="8">
    <location>
        <begin position="159"/>
        <end position="175"/>
    </location>
</feature>
<dbReference type="EMBL" id="LODT01000013">
    <property type="protein sequence ID" value="KYR00585.1"/>
    <property type="molecule type" value="Genomic_DNA"/>
</dbReference>
<reference evidence="13 14" key="1">
    <citation type="submission" date="2015-12" db="EMBL/GenBank/DDBJ databases">
        <title>Dictyostelia acquired genes for synthesis and detection of signals that induce cell-type specialization by lateral gene transfer from prokaryotes.</title>
        <authorList>
            <person name="Gloeckner G."/>
            <person name="Schaap P."/>
        </authorList>
    </citation>
    <scope>NUCLEOTIDE SEQUENCE [LARGE SCALE GENOMIC DNA]</scope>
    <source>
        <strain evidence="13 14">TK</strain>
    </source>
</reference>
<evidence type="ECO:0000256" key="8">
    <source>
        <dbReference type="SAM" id="MobiDB-lite"/>
    </source>
</evidence>
<feature type="region of interest" description="Disordered" evidence="8">
    <location>
        <begin position="351"/>
        <end position="401"/>
    </location>
</feature>
<dbReference type="InterPro" id="IPR013766">
    <property type="entry name" value="Thioredoxin_domain"/>
</dbReference>
<sequence length="537" mass="59724">MSKVKVLVDGQLNSELASAGKKLVAVDYTAKWCGPCHAISPIFEQLSSQHPDVVFLKVDVDECKETTRQNQITAMPTFQFYIEKKLVHQFQGADQNQLKSSITKFKPNLSFTTQGNALGGGGGGGMTYQQRLDDLQNKQNQMSQQSQQTSTPIPSQVSGGTTSRPTLKLGQTNEQPDPVMLKELLEMGFPENRCKKALVMVKNSSSQNAMDWIFEHMDNPDIDDPLPGMTDSSTTAATTPSASTTTPMDTDKPSSTTTTTTSTTTAASNPEELVVHNARCDICKEQIIGIRYKCKTCPDYDLCQTCKDSGKHPVEHEFQSFDKDIENYQMTPEEKALAKKRLDEKVQQIRKQKMEQEAKDEIDREINRRNNGKSQQDAVTKWKEDQAKREQEKLRKEKEADRIAKERIKKKLEQDKLERIAKKQASSNANATTPTVTPTPTPTLTPTLTPTAQPVVSKTYTESNIQVKLLDGSTVKGVFPISATLQDVYTYVQNNSTQTVFSLANSYPRKIYTKDELKTTTLESAGLVPSGTLLSSK</sequence>
<evidence type="ECO:0000256" key="4">
    <source>
        <dbReference type="ARBA" id="ARBA00022833"/>
    </source>
</evidence>
<dbReference type="SMART" id="SM00165">
    <property type="entry name" value="UBA"/>
    <property type="match status" value="1"/>
</dbReference>
<dbReference type="InterPro" id="IPR000433">
    <property type="entry name" value="Znf_ZZ"/>
</dbReference>
<dbReference type="SUPFAM" id="SSF54236">
    <property type="entry name" value="Ubiquitin-like"/>
    <property type="match status" value="1"/>
</dbReference>
<evidence type="ECO:0000259" key="11">
    <source>
        <dbReference type="PROSITE" id="PS50135"/>
    </source>
</evidence>
<keyword evidence="4" id="KW-0862">Zinc</keyword>
<dbReference type="PROSITE" id="PS50030">
    <property type="entry name" value="UBA"/>
    <property type="match status" value="1"/>
</dbReference>
<dbReference type="SUPFAM" id="SSF46934">
    <property type="entry name" value="UBA-like"/>
    <property type="match status" value="1"/>
</dbReference>
<dbReference type="Pfam" id="PF22562">
    <property type="entry name" value="UBA_7"/>
    <property type="match status" value="1"/>
</dbReference>
<evidence type="ECO:0000259" key="12">
    <source>
        <dbReference type="PROSITE" id="PS51352"/>
    </source>
</evidence>
<dbReference type="Gene3D" id="3.40.30.10">
    <property type="entry name" value="Glutaredoxin"/>
    <property type="match status" value="1"/>
</dbReference>
<dbReference type="InParanoid" id="A0A152A3A1"/>
<feature type="region of interest" description="Disordered" evidence="8">
    <location>
        <begin position="421"/>
        <end position="451"/>
    </location>
</feature>
<feature type="domain" description="ZZ-type" evidence="11">
    <location>
        <begin position="275"/>
        <end position="326"/>
    </location>
</feature>
<dbReference type="CDD" id="cd01767">
    <property type="entry name" value="UBX"/>
    <property type="match status" value="1"/>
</dbReference>
<dbReference type="InterPro" id="IPR001012">
    <property type="entry name" value="UBX_dom"/>
</dbReference>
<evidence type="ECO:0000256" key="3">
    <source>
        <dbReference type="ARBA" id="ARBA00022771"/>
    </source>
</evidence>
<dbReference type="Pfam" id="PF00085">
    <property type="entry name" value="Thioredoxin"/>
    <property type="match status" value="1"/>
</dbReference>
<dbReference type="Gene3D" id="3.30.60.90">
    <property type="match status" value="1"/>
</dbReference>
<dbReference type="Gene3D" id="3.10.20.90">
    <property type="entry name" value="Phosphatidylinositol 3-kinase Catalytic Subunit, Chain A, domain 1"/>
    <property type="match status" value="1"/>
</dbReference>
<feature type="compositionally biased region" description="Basic and acidic residues" evidence="8">
    <location>
        <begin position="380"/>
        <end position="401"/>
    </location>
</feature>
<evidence type="ECO:0000256" key="2">
    <source>
        <dbReference type="ARBA" id="ARBA00022723"/>
    </source>
</evidence>
<keyword evidence="5" id="KW-0813">Transport</keyword>
<dbReference type="SUPFAM" id="SSF57850">
    <property type="entry name" value="RING/U-box"/>
    <property type="match status" value="1"/>
</dbReference>
<dbReference type="GO" id="GO:0008270">
    <property type="term" value="F:zinc ion binding"/>
    <property type="evidence" value="ECO:0007669"/>
    <property type="project" value="UniProtKB-KW"/>
</dbReference>
<protein>
    <submittedName>
        <fullName evidence="13">ZZ-type zinc finger-containing protein</fullName>
    </submittedName>
</protein>
<name>A0A152A3A1_TIELA</name>
<accession>A0A152A3A1</accession>
<feature type="compositionally biased region" description="Basic and acidic residues" evidence="8">
    <location>
        <begin position="351"/>
        <end position="368"/>
    </location>
</feature>
<dbReference type="AlphaFoldDB" id="A0A152A3A1"/>
<dbReference type="STRING" id="361077.A0A152A3A1"/>
<evidence type="ECO:0000256" key="7">
    <source>
        <dbReference type="PROSITE-ProRule" id="PRU00228"/>
    </source>
</evidence>
<dbReference type="Gene3D" id="1.10.8.10">
    <property type="entry name" value="DNA helicase RuvA subunit, C-terminal domain"/>
    <property type="match status" value="1"/>
</dbReference>
<dbReference type="Pfam" id="PF00789">
    <property type="entry name" value="UBX"/>
    <property type="match status" value="1"/>
</dbReference>
<dbReference type="PANTHER" id="PTHR46115">
    <property type="entry name" value="THIOREDOXIN-LIKE PROTEIN 1"/>
    <property type="match status" value="1"/>
</dbReference>
<dbReference type="CDD" id="cd02947">
    <property type="entry name" value="TRX_family"/>
    <property type="match status" value="1"/>
</dbReference>
<comment type="caution">
    <text evidence="13">The sequence shown here is derived from an EMBL/GenBank/DDBJ whole genome shotgun (WGS) entry which is preliminary data.</text>
</comment>
<evidence type="ECO:0000256" key="5">
    <source>
        <dbReference type="ARBA" id="ARBA00022982"/>
    </source>
</evidence>
<feature type="domain" description="UBA" evidence="9">
    <location>
        <begin position="171"/>
        <end position="216"/>
    </location>
</feature>
<feature type="domain" description="UBX" evidence="10">
    <location>
        <begin position="458"/>
        <end position="535"/>
    </location>
</feature>
<feature type="compositionally biased region" description="Low complexity" evidence="8">
    <location>
        <begin position="229"/>
        <end position="268"/>
    </location>
</feature>
<evidence type="ECO:0000313" key="14">
    <source>
        <dbReference type="Proteomes" id="UP000076078"/>
    </source>
</evidence>
<feature type="region of interest" description="Disordered" evidence="8">
    <location>
        <begin position="218"/>
        <end position="268"/>
    </location>
</feature>
<comment type="function">
    <text evidence="1">Participates in various redox reactions through the reversible oxidation of its active center dithiol to a disulfide and catalyzes dithiol-disulfide exchange reactions.</text>
</comment>
<gene>
    <name evidence="13" type="ORF">DLAC_02604</name>
</gene>
<dbReference type="PROSITE" id="PS50033">
    <property type="entry name" value="UBX"/>
    <property type="match status" value="1"/>
</dbReference>
<proteinExistence type="predicted"/>
<dbReference type="OMA" id="YPRKIYT"/>
<dbReference type="SMART" id="SM00291">
    <property type="entry name" value="ZnF_ZZ"/>
    <property type="match status" value="1"/>
</dbReference>
<feature type="domain" description="Thioredoxin" evidence="12">
    <location>
        <begin position="1"/>
        <end position="107"/>
    </location>
</feature>
<evidence type="ECO:0000259" key="9">
    <source>
        <dbReference type="PROSITE" id="PS50030"/>
    </source>
</evidence>
<keyword evidence="6" id="KW-1015">Disulfide bond</keyword>
<dbReference type="PROSITE" id="PS51352">
    <property type="entry name" value="THIOREDOXIN_2"/>
    <property type="match status" value="1"/>
</dbReference>
<dbReference type="Proteomes" id="UP000076078">
    <property type="component" value="Unassembled WGS sequence"/>
</dbReference>
<organism evidence="13 14">
    <name type="scientific">Tieghemostelium lacteum</name>
    <name type="common">Slime mold</name>
    <name type="synonym">Dictyostelium lacteum</name>
    <dbReference type="NCBI Taxonomy" id="361077"/>
    <lineage>
        <taxon>Eukaryota</taxon>
        <taxon>Amoebozoa</taxon>
        <taxon>Evosea</taxon>
        <taxon>Eumycetozoa</taxon>
        <taxon>Dictyostelia</taxon>
        <taxon>Dictyosteliales</taxon>
        <taxon>Raperosteliaceae</taxon>
        <taxon>Tieghemostelium</taxon>
    </lineage>
</organism>
<feature type="compositionally biased region" description="Low complexity" evidence="8">
    <location>
        <begin position="137"/>
        <end position="158"/>
    </location>
</feature>
<keyword evidence="5" id="KW-0249">Electron transport</keyword>
<evidence type="ECO:0000259" key="10">
    <source>
        <dbReference type="PROSITE" id="PS50033"/>
    </source>
</evidence>
<dbReference type="SUPFAM" id="SSF52833">
    <property type="entry name" value="Thioredoxin-like"/>
    <property type="match status" value="1"/>
</dbReference>
<keyword evidence="3 7" id="KW-0863">Zinc-finger</keyword>
<evidence type="ECO:0000313" key="13">
    <source>
        <dbReference type="EMBL" id="KYR00585.1"/>
    </source>
</evidence>
<feature type="region of interest" description="Disordered" evidence="8">
    <location>
        <begin position="137"/>
        <end position="177"/>
    </location>
</feature>
<dbReference type="InterPro" id="IPR043145">
    <property type="entry name" value="Znf_ZZ_sf"/>
</dbReference>
<dbReference type="InterPro" id="IPR015940">
    <property type="entry name" value="UBA"/>
</dbReference>
<dbReference type="PROSITE" id="PS50135">
    <property type="entry name" value="ZF_ZZ_2"/>
    <property type="match status" value="1"/>
</dbReference>
<dbReference type="OrthoDB" id="18674at2759"/>
<dbReference type="SMART" id="SM00166">
    <property type="entry name" value="UBX"/>
    <property type="match status" value="1"/>
</dbReference>
<dbReference type="InterPro" id="IPR009060">
    <property type="entry name" value="UBA-like_sf"/>
</dbReference>
<evidence type="ECO:0000256" key="1">
    <source>
        <dbReference type="ARBA" id="ARBA00003318"/>
    </source>
</evidence>
<dbReference type="FunCoup" id="A0A152A3A1">
    <property type="interactions" value="10"/>
</dbReference>
<dbReference type="Pfam" id="PF00569">
    <property type="entry name" value="ZZ"/>
    <property type="match status" value="1"/>
</dbReference>
<dbReference type="InterPro" id="IPR029071">
    <property type="entry name" value="Ubiquitin-like_domsf"/>
</dbReference>
<keyword evidence="2" id="KW-0479">Metal-binding</keyword>